<dbReference type="EMBL" id="GBRH01279881">
    <property type="protein sequence ID" value="JAD18014.1"/>
    <property type="molecule type" value="Transcribed_RNA"/>
</dbReference>
<organism evidence="2">
    <name type="scientific">Arundo donax</name>
    <name type="common">Giant reed</name>
    <name type="synonym">Donax arundinaceus</name>
    <dbReference type="NCBI Taxonomy" id="35708"/>
    <lineage>
        <taxon>Eukaryota</taxon>
        <taxon>Viridiplantae</taxon>
        <taxon>Streptophyta</taxon>
        <taxon>Embryophyta</taxon>
        <taxon>Tracheophyta</taxon>
        <taxon>Spermatophyta</taxon>
        <taxon>Magnoliopsida</taxon>
        <taxon>Liliopsida</taxon>
        <taxon>Poales</taxon>
        <taxon>Poaceae</taxon>
        <taxon>PACMAD clade</taxon>
        <taxon>Arundinoideae</taxon>
        <taxon>Arundineae</taxon>
        <taxon>Arundo</taxon>
    </lineage>
</organism>
<name>A0A0A9Q6P1_ARUDO</name>
<sequence>MQYHPLGISCGVTFSIKSLANNTLKFQTRRSQASTSRSPIRPPT</sequence>
<reference evidence="2" key="1">
    <citation type="submission" date="2014-09" db="EMBL/GenBank/DDBJ databases">
        <authorList>
            <person name="Magalhaes I.L.F."/>
            <person name="Oliveira U."/>
            <person name="Santos F.R."/>
            <person name="Vidigal T.H.D.A."/>
            <person name="Brescovit A.D."/>
            <person name="Santos A.J."/>
        </authorList>
    </citation>
    <scope>NUCLEOTIDE SEQUENCE</scope>
    <source>
        <tissue evidence="2">Shoot tissue taken approximately 20 cm above the soil surface</tissue>
    </source>
</reference>
<evidence type="ECO:0000256" key="1">
    <source>
        <dbReference type="SAM" id="MobiDB-lite"/>
    </source>
</evidence>
<protein>
    <submittedName>
        <fullName evidence="2">Uncharacterized protein</fullName>
    </submittedName>
</protein>
<feature type="region of interest" description="Disordered" evidence="1">
    <location>
        <begin position="25"/>
        <end position="44"/>
    </location>
</feature>
<dbReference type="AlphaFoldDB" id="A0A0A9Q6P1"/>
<accession>A0A0A9Q6P1</accession>
<reference evidence="2" key="2">
    <citation type="journal article" date="2015" name="Data Brief">
        <title>Shoot transcriptome of the giant reed, Arundo donax.</title>
        <authorList>
            <person name="Barrero R.A."/>
            <person name="Guerrero F.D."/>
            <person name="Moolhuijzen P."/>
            <person name="Goolsby J.A."/>
            <person name="Tidwell J."/>
            <person name="Bellgard S.E."/>
            <person name="Bellgard M.I."/>
        </authorList>
    </citation>
    <scope>NUCLEOTIDE SEQUENCE</scope>
    <source>
        <tissue evidence="2">Shoot tissue taken approximately 20 cm above the soil surface</tissue>
    </source>
</reference>
<proteinExistence type="predicted"/>
<feature type="compositionally biased region" description="Low complexity" evidence="1">
    <location>
        <begin position="29"/>
        <end position="38"/>
    </location>
</feature>
<evidence type="ECO:0000313" key="2">
    <source>
        <dbReference type="EMBL" id="JAD18014.1"/>
    </source>
</evidence>